<keyword evidence="4 8" id="KW-0479">Metal-binding</keyword>
<evidence type="ECO:0000256" key="6">
    <source>
        <dbReference type="ARBA" id="ARBA00022842"/>
    </source>
</evidence>
<feature type="binding site" evidence="8">
    <location>
        <position position="21"/>
    </location>
    <ligand>
        <name>diphosphate</name>
        <dbReference type="ChEBI" id="CHEBI:33019"/>
    </ligand>
</feature>
<comment type="similarity">
    <text evidence="8">Belongs to the phosphofructokinase type A (PFKA) family. PPi-dependent PFK group II subfamily. Clade 'B2' sub-subfamily.</text>
</comment>
<feature type="site" description="Important for catalytic activity and substrate specificity; stabilizes the transition state when the phosphoryl donor is PPi; prevents ATP from binding by mimicking the alpha-phosphate group of ATP" evidence="8">
    <location>
        <position position="120"/>
    </location>
</feature>
<evidence type="ECO:0000256" key="4">
    <source>
        <dbReference type="ARBA" id="ARBA00022723"/>
    </source>
</evidence>
<evidence type="ECO:0000313" key="11">
    <source>
        <dbReference type="Proteomes" id="UP001589896"/>
    </source>
</evidence>
<feature type="binding site" evidence="8">
    <location>
        <position position="119"/>
    </location>
    <ligand>
        <name>Mg(2+)</name>
        <dbReference type="ChEBI" id="CHEBI:18420"/>
        <note>catalytic</note>
    </ligand>
</feature>
<sequence length="425" mass="45353">MPSASTKGSSRGTLFYAQSGGVTAVINATASAVIQTARSHRVRVLAGRNGILGALNEELIDTSRESAATIAALAHTPGGAFGSCRVKLKSLEADRPKYERMLEVFRAHDVRYFLYNGGNDSADTALKVSQLATEFDYPLTCIGVPKTVDNDLAVTDTCPGFGSAAKYTAVSIREAALDVAAMASTSTKVFVYEAMGRHAGWLAAAAGLAGRGPDQAPHLILFPERTFDEAAFFQQVKAVVERVGYCVVVASEGIQTADGRFVADAGGGKDSFGHTQLGGVASHLAARVKDALGYKVHWTLPDYLQRSARHLASETDLKQAKAVGKAAVEYALKGLNGTMPVIVRTSDAPYRWKIAPAPLSDIANHEKKMPAEFIRDDGYGITDAARRYLEPLIRGEAPPSYGRNGLPKYVELANVLVPARLPPWT</sequence>
<dbReference type="EC" id="2.7.1.90" evidence="8"/>
<dbReference type="HAMAP" id="MF_01978">
    <property type="entry name" value="Phosphofructokinase_II_B2"/>
    <property type="match status" value="1"/>
</dbReference>
<feature type="domain" description="Phosphofructokinase" evidence="9">
    <location>
        <begin position="17"/>
        <end position="329"/>
    </location>
</feature>
<protein>
    <recommendedName>
        <fullName evidence="8">Pyrophosphate--fructose 6-phosphate 1-phosphotransferase</fullName>
        <ecNumber evidence="8">2.7.1.90</ecNumber>
    </recommendedName>
    <alternativeName>
        <fullName evidence="8">6-phosphofructokinase, pyrophosphate dependent</fullName>
    </alternativeName>
    <alternativeName>
        <fullName evidence="8">PPi-dependent phosphofructokinase</fullName>
        <shortName evidence="8">PPi-PFK</shortName>
    </alternativeName>
    <alternativeName>
        <fullName evidence="8">Pyrophosphate-dependent 6-phosphofructose-1-kinase</fullName>
    </alternativeName>
</protein>
<keyword evidence="8" id="KW-0324">Glycolysis</keyword>
<evidence type="ECO:0000256" key="5">
    <source>
        <dbReference type="ARBA" id="ARBA00022777"/>
    </source>
</evidence>
<keyword evidence="6 8" id="KW-0460">Magnesium</keyword>
<feature type="binding site" evidence="8">
    <location>
        <begin position="195"/>
        <end position="197"/>
    </location>
    <ligand>
        <name>substrate</name>
    </ligand>
</feature>
<dbReference type="EMBL" id="JBHLTG010000004">
    <property type="protein sequence ID" value="MFC0679971.1"/>
    <property type="molecule type" value="Genomic_DNA"/>
</dbReference>
<feature type="binding site" evidence="8">
    <location>
        <begin position="303"/>
        <end position="306"/>
    </location>
    <ligand>
        <name>substrate</name>
    </ligand>
</feature>
<comment type="pathway">
    <text evidence="8">Carbohydrate degradation; glycolysis; D-glyceraldehyde 3-phosphate and glycerone phosphate from D-glucose: step 3/4.</text>
</comment>
<dbReference type="PRINTS" id="PR00476">
    <property type="entry name" value="PHFRCTKINASE"/>
</dbReference>
<keyword evidence="11" id="KW-1185">Reference proteome</keyword>
<comment type="activity regulation">
    <text evidence="8">Non-allosteric.</text>
</comment>
<dbReference type="Gene3D" id="3.40.50.450">
    <property type="match status" value="1"/>
</dbReference>
<comment type="cofactor">
    <cofactor evidence="1 8">
        <name>Mg(2+)</name>
        <dbReference type="ChEBI" id="CHEBI:18420"/>
    </cofactor>
</comment>
<name>A0ABV6RSL3_9GAMM</name>
<evidence type="ECO:0000313" key="10">
    <source>
        <dbReference type="EMBL" id="MFC0679971.1"/>
    </source>
</evidence>
<comment type="catalytic activity">
    <reaction evidence="7 8">
        <text>beta-D-fructose 6-phosphate + diphosphate = beta-D-fructose 1,6-bisphosphate + phosphate + H(+)</text>
        <dbReference type="Rhea" id="RHEA:13613"/>
        <dbReference type="ChEBI" id="CHEBI:15378"/>
        <dbReference type="ChEBI" id="CHEBI:32966"/>
        <dbReference type="ChEBI" id="CHEBI:33019"/>
        <dbReference type="ChEBI" id="CHEBI:43474"/>
        <dbReference type="ChEBI" id="CHEBI:57634"/>
        <dbReference type="EC" id="2.7.1.90"/>
    </reaction>
</comment>
<gene>
    <name evidence="8" type="primary">pfp</name>
    <name evidence="10" type="ORF">ACFFGH_19210</name>
</gene>
<evidence type="ECO:0000256" key="2">
    <source>
        <dbReference type="ARBA" id="ARBA00003138"/>
    </source>
</evidence>
<comment type="caution">
    <text evidence="10">The sequence shown here is derived from an EMBL/GenBank/DDBJ whole genome shotgun (WGS) entry which is preliminary data.</text>
</comment>
<accession>A0ABV6RSL3</accession>
<comment type="subcellular location">
    <subcellularLocation>
        <location evidence="8">Cytoplasm</location>
    </subcellularLocation>
</comment>
<dbReference type="InterPro" id="IPR011404">
    <property type="entry name" value="PPi-PFK"/>
</dbReference>
<keyword evidence="5 8" id="KW-0418">Kinase</keyword>
<evidence type="ECO:0000256" key="3">
    <source>
        <dbReference type="ARBA" id="ARBA00022679"/>
    </source>
</evidence>
<dbReference type="InterPro" id="IPR000023">
    <property type="entry name" value="Phosphofructokinase_dom"/>
</dbReference>
<reference evidence="10 11" key="1">
    <citation type="submission" date="2024-09" db="EMBL/GenBank/DDBJ databases">
        <authorList>
            <person name="Sun Q."/>
            <person name="Mori K."/>
        </authorList>
    </citation>
    <scope>NUCLEOTIDE SEQUENCE [LARGE SCALE GENOMIC DNA]</scope>
    <source>
        <strain evidence="10 11">KCTC 23076</strain>
    </source>
</reference>
<comment type="function">
    <text evidence="2 8">Catalyzes the phosphorylation of D-fructose 6-phosphate, the first committing step of glycolysis. Uses inorganic phosphate (PPi) as phosphoryl donor instead of ATP like common ATP-dependent phosphofructokinases (ATP-PFKs), which renders the reaction reversible, and can thus function both in glycolysis and gluconeogenesis. Consistently, PPi-PFK can replace the enzymes of both the forward (ATP-PFK) and reverse (fructose-bisphosphatase (FBPase)) reactions.</text>
</comment>
<evidence type="ECO:0000256" key="8">
    <source>
        <dbReference type="HAMAP-Rule" id="MF_01978"/>
    </source>
</evidence>
<dbReference type="InterPro" id="IPR050929">
    <property type="entry name" value="PFKA"/>
</dbReference>
<feature type="site" description="Important for catalytic activity; stabilizes the transition state when the phosphoryl donor is PPi" evidence="8">
    <location>
        <position position="146"/>
    </location>
</feature>
<feature type="binding site" evidence="8">
    <location>
        <position position="252"/>
    </location>
    <ligand>
        <name>substrate</name>
    </ligand>
</feature>
<dbReference type="PIRSF" id="PIRSF036483">
    <property type="entry name" value="PFK_XF0274"/>
    <property type="match status" value="1"/>
</dbReference>
<dbReference type="RefSeq" id="WP_386671305.1">
    <property type="nucleotide sequence ID" value="NZ_JBHLTG010000004.1"/>
</dbReference>
<dbReference type="Pfam" id="PF00365">
    <property type="entry name" value="PFK"/>
    <property type="match status" value="1"/>
</dbReference>
<evidence type="ECO:0000256" key="1">
    <source>
        <dbReference type="ARBA" id="ARBA00001946"/>
    </source>
</evidence>
<dbReference type="InterPro" id="IPR022953">
    <property type="entry name" value="ATP_PFK"/>
</dbReference>
<dbReference type="SUPFAM" id="SSF53784">
    <property type="entry name" value="Phosphofructokinase"/>
    <property type="match status" value="1"/>
</dbReference>
<proteinExistence type="inferred from homology"/>
<evidence type="ECO:0000256" key="7">
    <source>
        <dbReference type="ARBA" id="ARBA00048072"/>
    </source>
</evidence>
<dbReference type="Proteomes" id="UP001589896">
    <property type="component" value="Unassembled WGS sequence"/>
</dbReference>
<evidence type="ECO:0000259" key="9">
    <source>
        <dbReference type="Pfam" id="PF00365"/>
    </source>
</evidence>
<dbReference type="PANTHER" id="PTHR45770">
    <property type="entry name" value="ATP-DEPENDENT 6-PHOSPHOFRUCTOKINASE 1"/>
    <property type="match status" value="1"/>
</dbReference>
<comment type="subunit">
    <text evidence="8">Homodimer.</text>
</comment>
<dbReference type="InterPro" id="IPR035966">
    <property type="entry name" value="PKF_sf"/>
</dbReference>
<keyword evidence="3 8" id="KW-0808">Transferase</keyword>
<feature type="binding site" evidence="8">
    <location>
        <begin position="147"/>
        <end position="149"/>
    </location>
    <ligand>
        <name>substrate</name>
    </ligand>
</feature>
<organism evidence="10 11">
    <name type="scientific">Lysobacter korlensis</name>
    <dbReference type="NCBI Taxonomy" id="553636"/>
    <lineage>
        <taxon>Bacteria</taxon>
        <taxon>Pseudomonadati</taxon>
        <taxon>Pseudomonadota</taxon>
        <taxon>Gammaproteobacteria</taxon>
        <taxon>Lysobacterales</taxon>
        <taxon>Lysobacteraceae</taxon>
        <taxon>Lysobacter</taxon>
    </lineage>
</organism>
<keyword evidence="8" id="KW-0963">Cytoplasm</keyword>
<dbReference type="Gene3D" id="3.40.50.460">
    <property type="entry name" value="Phosphofructokinase domain"/>
    <property type="match status" value="1"/>
</dbReference>
<dbReference type="NCBIfam" id="NF010675">
    <property type="entry name" value="PRK14072.1"/>
    <property type="match status" value="1"/>
</dbReference>
<feature type="active site" description="Proton acceptor" evidence="8">
    <location>
        <position position="149"/>
    </location>
</feature>